<dbReference type="Proteomes" id="UP000262621">
    <property type="component" value="Unassembled WGS sequence"/>
</dbReference>
<dbReference type="AlphaFoldDB" id="A0A372FRW5"/>
<proteinExistence type="predicted"/>
<comment type="caution">
    <text evidence="1">The sequence shown here is derived from an EMBL/GenBank/DDBJ whole genome shotgun (WGS) entry which is preliminary data.</text>
</comment>
<dbReference type="EMBL" id="QVFU01000060">
    <property type="protein sequence ID" value="RFS43448.1"/>
    <property type="molecule type" value="Genomic_DNA"/>
</dbReference>
<organism evidence="1 2">
    <name type="scientific">Micromonospora craniellae</name>
    <dbReference type="NCBI Taxonomy" id="2294034"/>
    <lineage>
        <taxon>Bacteria</taxon>
        <taxon>Bacillati</taxon>
        <taxon>Actinomycetota</taxon>
        <taxon>Actinomycetes</taxon>
        <taxon>Micromonosporales</taxon>
        <taxon>Micromonosporaceae</taxon>
        <taxon>Micromonospora</taxon>
    </lineage>
</organism>
<evidence type="ECO:0000313" key="1">
    <source>
        <dbReference type="EMBL" id="RFS43448.1"/>
    </source>
</evidence>
<keyword evidence="2" id="KW-1185">Reference proteome</keyword>
<accession>A0A372FRW5</accession>
<dbReference type="RefSeq" id="WP_117230936.1">
    <property type="nucleotide sequence ID" value="NZ_CP061725.1"/>
</dbReference>
<protein>
    <submittedName>
        <fullName evidence="1">XRE family transcriptional regulator</fullName>
    </submittedName>
</protein>
<gene>
    <name evidence="1" type="ORF">D0Q02_27875</name>
</gene>
<reference evidence="1 2" key="1">
    <citation type="submission" date="2018-08" db="EMBL/GenBank/DDBJ databases">
        <title>Verrucosispora craniellae sp. nov., isolated from a marine sponge in the South China Sea.</title>
        <authorList>
            <person name="Li L."/>
            <person name="Lin H.W."/>
        </authorList>
    </citation>
    <scope>NUCLEOTIDE SEQUENCE [LARGE SCALE GENOMIC DNA]</scope>
    <source>
        <strain evidence="1 2">LHW63014</strain>
    </source>
</reference>
<evidence type="ECO:0000313" key="2">
    <source>
        <dbReference type="Proteomes" id="UP000262621"/>
    </source>
</evidence>
<name>A0A372FRW5_9ACTN</name>
<sequence>MQLAGVVAADGNGVGDEDVVTLAAMSDGRVVSLRVSRRALLELAAGVVTLPAVTAVDVPRSSVVDPAIVDYFAQLRACLVRADDQLGGLTVLSTVEQQIALIAALRRQARGELRDRLVGTQARWSEFAGWLADDLGDRAAGERWLDRAGSLAQEADDQDFWAYVLARKAQRMVRTSDEDRVAALARAALRLPGTPALVRAFAAVQQAHGSVAQGDVTGFQTAIERARSLVADASPTSGDDSLGSFCTRPYLAAQEGEGWLRLQQADKAIGSFTAAVNEWPERYRRERGVYLSRTAHAYLAASEPGHAATVAAEALTVATTTGSARVRRDVAALARQLEPFRGQRDVRHLLDQLATAG</sequence>
<dbReference type="OrthoDB" id="4517420at2"/>